<keyword evidence="8" id="KW-1185">Reference proteome</keyword>
<dbReference type="InterPro" id="IPR038658">
    <property type="entry name" value="SsgB_sf"/>
</dbReference>
<protein>
    <submittedName>
        <fullName evidence="7">SsgA family sporulation/cell division regulator</fullName>
    </submittedName>
</protein>
<gene>
    <name evidence="7" type="ORF">DPM12_05020</name>
</gene>
<name>A0A329R1N1_9ACTN</name>
<comment type="caution">
    <text evidence="7">The sequence shown here is derived from an EMBL/GenBank/DDBJ whole genome shotgun (WGS) entry which is preliminary data.</text>
</comment>
<evidence type="ECO:0000256" key="1">
    <source>
        <dbReference type="ARBA" id="ARBA00004431"/>
    </source>
</evidence>
<comment type="subcellular location">
    <subcellularLocation>
        <location evidence="1">Cell septum</location>
    </subcellularLocation>
</comment>
<evidence type="ECO:0000256" key="5">
    <source>
        <dbReference type="ARBA" id="ARBA00023210"/>
    </source>
</evidence>
<dbReference type="InterPro" id="IPR006776">
    <property type="entry name" value="SsgB"/>
</dbReference>
<keyword evidence="4" id="KW-0749">Sporulation</keyword>
<dbReference type="EMBL" id="QMIG01000003">
    <property type="protein sequence ID" value="RAW17392.1"/>
    <property type="molecule type" value="Genomic_DNA"/>
</dbReference>
<sequence length="139" mass="14492">MDASTVTYPMALQLLSGPTDTRLLPAEFRYSADDPLAVTVVFDVGSESPVQWVFARDLLSTGLKRETGLGDVVVGPVEDAHGVPAVKISLSSPDGDALLLAPAAHVDEFVAHTCRLVPPGTEGQLLDIDLALGSLLDGA</sequence>
<evidence type="ECO:0000313" key="8">
    <source>
        <dbReference type="Proteomes" id="UP000250462"/>
    </source>
</evidence>
<reference evidence="7 8" key="1">
    <citation type="submission" date="2018-06" db="EMBL/GenBank/DDBJ databases">
        <title>Phytoactinopolyspora halophila sp. nov., a novel halophilic actinomycete isolated from a saline soil in China.</title>
        <authorList>
            <person name="Tang S.-K."/>
        </authorList>
    </citation>
    <scope>NUCLEOTIDE SEQUENCE [LARGE SCALE GENOMIC DNA]</scope>
    <source>
        <strain evidence="7 8">YIM 96934</strain>
    </source>
</reference>
<evidence type="ECO:0000313" key="7">
    <source>
        <dbReference type="EMBL" id="RAW17392.1"/>
    </source>
</evidence>
<keyword evidence="3 7" id="KW-0132">Cell division</keyword>
<evidence type="ECO:0000256" key="2">
    <source>
        <dbReference type="ARBA" id="ARBA00009323"/>
    </source>
</evidence>
<dbReference type="Gene3D" id="2.30.31.20">
    <property type="entry name" value="Sporulation-specific cell division protein SsgB"/>
    <property type="match status" value="1"/>
</dbReference>
<dbReference type="Pfam" id="PF04686">
    <property type="entry name" value="SsgA"/>
    <property type="match status" value="1"/>
</dbReference>
<accession>A0A329R1N1</accession>
<dbReference type="Proteomes" id="UP000250462">
    <property type="component" value="Unassembled WGS sequence"/>
</dbReference>
<dbReference type="GO" id="GO:0030428">
    <property type="term" value="C:cell septum"/>
    <property type="evidence" value="ECO:0007669"/>
    <property type="project" value="UniProtKB-SubCell"/>
</dbReference>
<comment type="similarity">
    <text evidence="2">Belongs to the SsgA family.</text>
</comment>
<dbReference type="GO" id="GO:0000917">
    <property type="term" value="P:division septum assembly"/>
    <property type="evidence" value="ECO:0007669"/>
    <property type="project" value="UniProtKB-KW"/>
</dbReference>
<keyword evidence="6" id="KW-0131">Cell cycle</keyword>
<organism evidence="7 8">
    <name type="scientific">Phytoactinopolyspora halophila</name>
    <dbReference type="NCBI Taxonomy" id="1981511"/>
    <lineage>
        <taxon>Bacteria</taxon>
        <taxon>Bacillati</taxon>
        <taxon>Actinomycetota</taxon>
        <taxon>Actinomycetes</taxon>
        <taxon>Jiangellales</taxon>
        <taxon>Jiangellaceae</taxon>
        <taxon>Phytoactinopolyspora</taxon>
    </lineage>
</organism>
<evidence type="ECO:0000256" key="6">
    <source>
        <dbReference type="ARBA" id="ARBA00023306"/>
    </source>
</evidence>
<evidence type="ECO:0000256" key="3">
    <source>
        <dbReference type="ARBA" id="ARBA00022618"/>
    </source>
</evidence>
<keyword evidence="5" id="KW-0717">Septation</keyword>
<dbReference type="AlphaFoldDB" id="A0A329R1N1"/>
<evidence type="ECO:0000256" key="4">
    <source>
        <dbReference type="ARBA" id="ARBA00022969"/>
    </source>
</evidence>
<dbReference type="GO" id="GO:0030435">
    <property type="term" value="P:sporulation resulting in formation of a cellular spore"/>
    <property type="evidence" value="ECO:0007669"/>
    <property type="project" value="UniProtKB-KW"/>
</dbReference>
<proteinExistence type="inferred from homology"/>